<protein>
    <recommendedName>
        <fullName evidence="3">4a-hydroxytetrahydrobiopterin dehydratase</fullName>
        <ecNumber evidence="3">4.2.1.96</ecNumber>
    </recommendedName>
</protein>
<keyword evidence="4" id="KW-0456">Lyase</keyword>
<dbReference type="InterPro" id="IPR001533">
    <property type="entry name" value="Pterin_deHydtase"/>
</dbReference>
<dbReference type="GO" id="GO:0006729">
    <property type="term" value="P:tetrahydrobiopterin biosynthetic process"/>
    <property type="evidence" value="ECO:0007669"/>
    <property type="project" value="InterPro"/>
</dbReference>
<gene>
    <name evidence="5" type="ORF">MJAP1_000966</name>
</gene>
<evidence type="ECO:0000313" key="5">
    <source>
        <dbReference type="EMBL" id="WFD38018.1"/>
    </source>
</evidence>
<dbReference type="GeneID" id="85224615"/>
<dbReference type="InterPro" id="IPR050376">
    <property type="entry name" value="Pterin-4-alpha-carb_dehyd"/>
</dbReference>
<dbReference type="RefSeq" id="XP_060120915.1">
    <property type="nucleotide sequence ID" value="XM_060264932.1"/>
</dbReference>
<accession>A0AAF0F4B4</accession>
<dbReference type="HAMAP" id="MF_00434">
    <property type="entry name" value="Pterin_4_alpha"/>
    <property type="match status" value="1"/>
</dbReference>
<organism evidence="5 6">
    <name type="scientific">Malassezia japonica</name>
    <dbReference type="NCBI Taxonomy" id="223818"/>
    <lineage>
        <taxon>Eukaryota</taxon>
        <taxon>Fungi</taxon>
        <taxon>Dikarya</taxon>
        <taxon>Basidiomycota</taxon>
        <taxon>Ustilaginomycotina</taxon>
        <taxon>Malasseziomycetes</taxon>
        <taxon>Malasseziales</taxon>
        <taxon>Malasseziaceae</taxon>
        <taxon>Malassezia</taxon>
    </lineage>
</organism>
<dbReference type="Proteomes" id="UP001217754">
    <property type="component" value="Chromosome 1"/>
</dbReference>
<evidence type="ECO:0000313" key="6">
    <source>
        <dbReference type="Proteomes" id="UP001217754"/>
    </source>
</evidence>
<dbReference type="GO" id="GO:0008124">
    <property type="term" value="F:4-alpha-hydroxytetrahydrobiopterin dehydratase activity"/>
    <property type="evidence" value="ECO:0007669"/>
    <property type="project" value="UniProtKB-EC"/>
</dbReference>
<dbReference type="Gene3D" id="3.30.1360.20">
    <property type="entry name" value="Transcriptional coactivator/pterin dehydratase"/>
    <property type="match status" value="1"/>
</dbReference>
<reference evidence="5" key="1">
    <citation type="submission" date="2023-03" db="EMBL/GenBank/DDBJ databases">
        <title>Mating type loci evolution in Malassezia.</title>
        <authorList>
            <person name="Coelho M.A."/>
        </authorList>
    </citation>
    <scope>NUCLEOTIDE SEQUENCE</scope>
    <source>
        <strain evidence="5">CBS 9431</strain>
    </source>
</reference>
<dbReference type="InterPro" id="IPR036428">
    <property type="entry name" value="PCD_sf"/>
</dbReference>
<dbReference type="AlphaFoldDB" id="A0AAF0F4B4"/>
<dbReference type="CDD" id="cd00913">
    <property type="entry name" value="PCD_DCoH_subfamily_a"/>
    <property type="match status" value="1"/>
</dbReference>
<dbReference type="SUPFAM" id="SSF55248">
    <property type="entry name" value="PCD-like"/>
    <property type="match status" value="1"/>
</dbReference>
<dbReference type="Pfam" id="PF01329">
    <property type="entry name" value="Pterin_4a"/>
    <property type="match status" value="1"/>
</dbReference>
<evidence type="ECO:0000256" key="4">
    <source>
        <dbReference type="ARBA" id="ARBA00023239"/>
    </source>
</evidence>
<evidence type="ECO:0000256" key="1">
    <source>
        <dbReference type="ARBA" id="ARBA00001554"/>
    </source>
</evidence>
<dbReference type="EC" id="4.2.1.96" evidence="3"/>
<evidence type="ECO:0000256" key="3">
    <source>
        <dbReference type="ARBA" id="ARBA00013252"/>
    </source>
</evidence>
<evidence type="ECO:0000256" key="2">
    <source>
        <dbReference type="ARBA" id="ARBA00006472"/>
    </source>
</evidence>
<dbReference type="PANTHER" id="PTHR42805">
    <property type="entry name" value="PTERIN-4-ALPHA-CARBINOLAMINE DEHYDRATASE-RELATED"/>
    <property type="match status" value="1"/>
</dbReference>
<dbReference type="PANTHER" id="PTHR42805:SF1">
    <property type="entry name" value="PTERIN-4-ALPHA-CARBINOLAMINE DEHYDRATASE-RELATED"/>
    <property type="match status" value="1"/>
</dbReference>
<proteinExistence type="inferred from homology"/>
<name>A0AAF0F4B4_9BASI</name>
<sequence length="136" mass="14729">MSTPQQLADDHCVPCSKKAIRELGLEKMSTSDVQTTLATLAPGWTLKAQPVAGEPEALPEALSKVYRFKNFATASQFASAVGKEADAEGHHPAILLEWGSVAVWWWSHALGGLHKNDFVMAARTDKLAESAEGRKE</sequence>
<comment type="similarity">
    <text evidence="2">Belongs to the pterin-4-alpha-carbinolamine dehydratase family.</text>
</comment>
<comment type="catalytic activity">
    <reaction evidence="1">
        <text>(4aS,6R)-4a-hydroxy-L-erythro-5,6,7,8-tetrahydrobiopterin = (6R)-L-erythro-6,7-dihydrobiopterin + H2O</text>
        <dbReference type="Rhea" id="RHEA:11920"/>
        <dbReference type="ChEBI" id="CHEBI:15377"/>
        <dbReference type="ChEBI" id="CHEBI:15642"/>
        <dbReference type="ChEBI" id="CHEBI:43120"/>
        <dbReference type="EC" id="4.2.1.96"/>
    </reaction>
</comment>
<keyword evidence="6" id="KW-1185">Reference proteome</keyword>
<dbReference type="EMBL" id="CP119958">
    <property type="protein sequence ID" value="WFD38018.1"/>
    <property type="molecule type" value="Genomic_DNA"/>
</dbReference>